<sequence>MEQSVTRTSRSDIDKDQTVCPICLEQFKSPKFLSCLHTFCAECIKQLEENEEIICPLCRVRTLLDSGSVDELRHNYFIESLMHISNADVPTCETCNKSVRSEHYCYDCQQYLCPSCFDTHQALRMSRTHRSATVGSMEHSHMTLKSFCAQHRNEELRFICKQCDKSICRDCKVTCHEGHKTIDIEEYRKESKDTMTKALDEVDQLSEHLQNTKRVLENYEESFHEVNLTTSSNLATLRKCMHEKIDEKFDSVLRKLEEKEKKQLDAIKQKEQSFSANIHALAWRRNHIRSVLQFGTTVDLVETNRMMDELSVESKRNDNQQINLRLSLPSISPDAGEINVPIQVPLHFRDIEIQIPLKYQKVSTMFLVDVYPLWISKLQVTDANECYVSLQHQHKRARYMPFTFNLMRYKENGELAEFRKGPSMKDIVWCDGELVVLYEHSFDTTPPLKKDEEKGDSTKSTKKDVLQLFAHNCVCAFEHLNQRIFFLDIYGNLKDKEYKMVCKLTVFNSIPSSATCSKSGDILVCFPDNRCVIKYDLHGSVYETFDNSSYPVLSKTFQPRDITKDSRGFAYVVDYDNDSVFRIDIESGIVLSLIHNCQEIAGPIALAIDKKGRIWIGHGKDKITIFMLN</sequence>
<evidence type="ECO:0000313" key="10">
    <source>
        <dbReference type="Proteomes" id="UP001186944"/>
    </source>
</evidence>
<evidence type="ECO:0000259" key="7">
    <source>
        <dbReference type="PROSITE" id="PS50089"/>
    </source>
</evidence>
<dbReference type="PROSITE" id="PS00518">
    <property type="entry name" value="ZF_RING_1"/>
    <property type="match status" value="1"/>
</dbReference>
<dbReference type="InterPro" id="IPR001841">
    <property type="entry name" value="Znf_RING"/>
</dbReference>
<comment type="caution">
    <text evidence="9">The sequence shown here is derived from an EMBL/GenBank/DDBJ whole genome shotgun (WGS) entry which is preliminary data.</text>
</comment>
<dbReference type="AlphaFoldDB" id="A0AA88XWT5"/>
<dbReference type="PANTHER" id="PTHR25462:SF296">
    <property type="entry name" value="MEIOTIC P26, ISOFORM F"/>
    <property type="match status" value="1"/>
</dbReference>
<keyword evidence="10" id="KW-1185">Reference proteome</keyword>
<dbReference type="SUPFAM" id="SSF57850">
    <property type="entry name" value="RING/U-box"/>
    <property type="match status" value="1"/>
</dbReference>
<feature type="coiled-coil region" evidence="6">
    <location>
        <begin position="195"/>
        <end position="273"/>
    </location>
</feature>
<evidence type="ECO:0000256" key="5">
    <source>
        <dbReference type="PROSITE-ProRule" id="PRU00024"/>
    </source>
</evidence>
<keyword evidence="2" id="KW-0479">Metal-binding</keyword>
<dbReference type="InterPro" id="IPR000315">
    <property type="entry name" value="Znf_B-box"/>
</dbReference>
<dbReference type="InterPro" id="IPR017907">
    <property type="entry name" value="Znf_RING_CS"/>
</dbReference>
<evidence type="ECO:0000259" key="8">
    <source>
        <dbReference type="PROSITE" id="PS50119"/>
    </source>
</evidence>
<keyword evidence="4" id="KW-0862">Zinc</keyword>
<dbReference type="PROSITE" id="PS50089">
    <property type="entry name" value="ZF_RING_2"/>
    <property type="match status" value="1"/>
</dbReference>
<dbReference type="SMART" id="SM00336">
    <property type="entry name" value="BBOX"/>
    <property type="match status" value="2"/>
</dbReference>
<proteinExistence type="predicted"/>
<evidence type="ECO:0000256" key="6">
    <source>
        <dbReference type="SAM" id="Coils"/>
    </source>
</evidence>
<keyword evidence="6" id="KW-0175">Coiled coil</keyword>
<dbReference type="InterPro" id="IPR013083">
    <property type="entry name" value="Znf_RING/FYVE/PHD"/>
</dbReference>
<dbReference type="Gene3D" id="3.30.160.60">
    <property type="entry name" value="Classic Zinc Finger"/>
    <property type="match status" value="1"/>
</dbReference>
<dbReference type="PROSITE" id="PS50119">
    <property type="entry name" value="ZF_BBOX"/>
    <property type="match status" value="2"/>
</dbReference>
<dbReference type="PANTHER" id="PTHR25462">
    <property type="entry name" value="BONUS, ISOFORM C-RELATED"/>
    <property type="match status" value="1"/>
</dbReference>
<dbReference type="InterPro" id="IPR027370">
    <property type="entry name" value="Znf-RING_euk"/>
</dbReference>
<evidence type="ECO:0000256" key="3">
    <source>
        <dbReference type="ARBA" id="ARBA00022771"/>
    </source>
</evidence>
<keyword evidence="3 5" id="KW-0863">Zinc-finger</keyword>
<protein>
    <submittedName>
        <fullName evidence="9">Uncharacterized protein</fullName>
    </submittedName>
</protein>
<reference evidence="9" key="1">
    <citation type="submission" date="2019-08" db="EMBL/GenBank/DDBJ databases">
        <title>The improved chromosome-level genome for the pearl oyster Pinctada fucata martensii using PacBio sequencing and Hi-C.</title>
        <authorList>
            <person name="Zheng Z."/>
        </authorList>
    </citation>
    <scope>NUCLEOTIDE SEQUENCE</scope>
    <source>
        <strain evidence="9">ZZ-2019</strain>
        <tissue evidence="9">Adductor muscle</tissue>
    </source>
</reference>
<evidence type="ECO:0000256" key="1">
    <source>
        <dbReference type="ARBA" id="ARBA00022553"/>
    </source>
</evidence>
<dbReference type="CDD" id="cd16449">
    <property type="entry name" value="RING-HC"/>
    <property type="match status" value="1"/>
</dbReference>
<dbReference type="Proteomes" id="UP001186944">
    <property type="component" value="Unassembled WGS sequence"/>
</dbReference>
<accession>A0AA88XWT5</accession>
<dbReference type="GO" id="GO:0008270">
    <property type="term" value="F:zinc ion binding"/>
    <property type="evidence" value="ECO:0007669"/>
    <property type="project" value="UniProtKB-KW"/>
</dbReference>
<dbReference type="Gene3D" id="3.30.40.10">
    <property type="entry name" value="Zinc/RING finger domain, C3HC4 (zinc finger)"/>
    <property type="match status" value="1"/>
</dbReference>
<dbReference type="Gene3D" id="2.120.10.30">
    <property type="entry name" value="TolB, C-terminal domain"/>
    <property type="match status" value="1"/>
</dbReference>
<dbReference type="EMBL" id="VSWD01000009">
    <property type="protein sequence ID" value="KAK3093388.1"/>
    <property type="molecule type" value="Genomic_DNA"/>
</dbReference>
<dbReference type="SUPFAM" id="SSF57845">
    <property type="entry name" value="B-box zinc-binding domain"/>
    <property type="match status" value="1"/>
</dbReference>
<feature type="domain" description="B box-type" evidence="8">
    <location>
        <begin position="87"/>
        <end position="134"/>
    </location>
</feature>
<name>A0AA88XWT5_PINIB</name>
<dbReference type="SUPFAM" id="SSF101898">
    <property type="entry name" value="NHL repeat"/>
    <property type="match status" value="1"/>
</dbReference>
<feature type="domain" description="RING-type" evidence="7">
    <location>
        <begin position="20"/>
        <end position="59"/>
    </location>
</feature>
<feature type="domain" description="B box-type" evidence="8">
    <location>
        <begin position="143"/>
        <end position="184"/>
    </location>
</feature>
<dbReference type="InterPro" id="IPR047153">
    <property type="entry name" value="TRIM45/56/19-like"/>
</dbReference>
<dbReference type="Pfam" id="PF13445">
    <property type="entry name" value="zf-RING_UBOX"/>
    <property type="match status" value="1"/>
</dbReference>
<evidence type="ECO:0000256" key="2">
    <source>
        <dbReference type="ARBA" id="ARBA00022723"/>
    </source>
</evidence>
<dbReference type="InterPro" id="IPR011042">
    <property type="entry name" value="6-blade_b-propeller_TolB-like"/>
</dbReference>
<organism evidence="9 10">
    <name type="scientific">Pinctada imbricata</name>
    <name type="common">Atlantic pearl-oyster</name>
    <name type="synonym">Pinctada martensii</name>
    <dbReference type="NCBI Taxonomy" id="66713"/>
    <lineage>
        <taxon>Eukaryota</taxon>
        <taxon>Metazoa</taxon>
        <taxon>Spiralia</taxon>
        <taxon>Lophotrochozoa</taxon>
        <taxon>Mollusca</taxon>
        <taxon>Bivalvia</taxon>
        <taxon>Autobranchia</taxon>
        <taxon>Pteriomorphia</taxon>
        <taxon>Pterioida</taxon>
        <taxon>Pterioidea</taxon>
        <taxon>Pteriidae</taxon>
        <taxon>Pinctada</taxon>
    </lineage>
</organism>
<gene>
    <name evidence="9" type="ORF">FSP39_014933</name>
</gene>
<dbReference type="Pfam" id="PF00643">
    <property type="entry name" value="zf-B_box"/>
    <property type="match status" value="1"/>
</dbReference>
<keyword evidence="1" id="KW-0597">Phosphoprotein</keyword>
<evidence type="ECO:0000313" key="9">
    <source>
        <dbReference type="EMBL" id="KAK3093388.1"/>
    </source>
</evidence>
<dbReference type="SMART" id="SM00184">
    <property type="entry name" value="RING"/>
    <property type="match status" value="1"/>
</dbReference>
<evidence type="ECO:0000256" key="4">
    <source>
        <dbReference type="ARBA" id="ARBA00022833"/>
    </source>
</evidence>